<gene>
    <name evidence="1" type="ORF">L915_20374</name>
</gene>
<evidence type="ECO:0000313" key="1">
    <source>
        <dbReference type="EMBL" id="ETK72530.1"/>
    </source>
</evidence>
<dbReference type="AlphaFoldDB" id="W2FR61"/>
<protein>
    <submittedName>
        <fullName evidence="1">Uncharacterized protein</fullName>
    </submittedName>
</protein>
<proteinExistence type="predicted"/>
<accession>W2FR61</accession>
<dbReference type="EMBL" id="KI689561">
    <property type="protein sequence ID" value="ETK72530.1"/>
    <property type="molecule type" value="Genomic_DNA"/>
</dbReference>
<name>W2FR61_PHYNI</name>
<dbReference type="VEuPathDB" id="FungiDB:PPTG_24308"/>
<sequence>MTASVLYDRDYPSMHCFPPRTFQTSPTQHVLVRAQILAGCILYKAQLYIARVLLVVREVSTNSTRNKYPSKHGV</sequence>
<organism evidence="1">
    <name type="scientific">Phytophthora nicotianae</name>
    <name type="common">Potato buckeye rot agent</name>
    <name type="synonym">Phytophthora parasitica</name>
    <dbReference type="NCBI Taxonomy" id="4792"/>
    <lineage>
        <taxon>Eukaryota</taxon>
        <taxon>Sar</taxon>
        <taxon>Stramenopiles</taxon>
        <taxon>Oomycota</taxon>
        <taxon>Peronosporomycetes</taxon>
        <taxon>Peronosporales</taxon>
        <taxon>Peronosporaceae</taxon>
        <taxon>Phytophthora</taxon>
    </lineage>
</organism>
<dbReference type="Proteomes" id="UP000053236">
    <property type="component" value="Unassembled WGS sequence"/>
</dbReference>
<reference evidence="1" key="1">
    <citation type="submission" date="2013-11" db="EMBL/GenBank/DDBJ databases">
        <title>The Genome Sequence of Phytophthora parasitica CJ02B3.</title>
        <authorList>
            <consortium name="The Broad Institute Genomics Platform"/>
            <person name="Russ C."/>
            <person name="Tyler B."/>
            <person name="Panabieres F."/>
            <person name="Shan W."/>
            <person name="Tripathy S."/>
            <person name="Grunwald N."/>
            <person name="Machado M."/>
            <person name="Johnson C.S."/>
            <person name="Arredondo F."/>
            <person name="Hong C."/>
            <person name="Coffey M."/>
            <person name="Young S.K."/>
            <person name="Zeng Q."/>
            <person name="Gargeya S."/>
            <person name="Fitzgerald M."/>
            <person name="Abouelleil A."/>
            <person name="Alvarado L."/>
            <person name="Chapman S.B."/>
            <person name="Gainer-Dewar J."/>
            <person name="Goldberg J."/>
            <person name="Griggs A."/>
            <person name="Gujja S."/>
            <person name="Hansen M."/>
            <person name="Howarth C."/>
            <person name="Imamovic A."/>
            <person name="Ireland A."/>
            <person name="Larimer J."/>
            <person name="McCowan C."/>
            <person name="Murphy C."/>
            <person name="Pearson M."/>
            <person name="Poon T.W."/>
            <person name="Priest M."/>
            <person name="Roberts A."/>
            <person name="Saif S."/>
            <person name="Shea T."/>
            <person name="Sykes S."/>
            <person name="Wortman J."/>
            <person name="Nusbaum C."/>
            <person name="Birren B."/>
        </authorList>
    </citation>
    <scope>NUCLEOTIDE SEQUENCE [LARGE SCALE GENOMIC DNA]</scope>
    <source>
        <strain evidence="1">CJ02B3</strain>
    </source>
</reference>